<dbReference type="InterPro" id="IPR000241">
    <property type="entry name" value="RlmKL-like_Mtase"/>
</dbReference>
<feature type="compositionally biased region" description="Basic and acidic residues" evidence="4">
    <location>
        <begin position="390"/>
        <end position="418"/>
    </location>
</feature>
<evidence type="ECO:0000259" key="5">
    <source>
        <dbReference type="PROSITE" id="PS51165"/>
    </source>
</evidence>
<accession>A0A9D1IMV0</accession>
<proteinExistence type="predicted"/>
<keyword evidence="2" id="KW-0808">Transferase</keyword>
<dbReference type="GO" id="GO:0003723">
    <property type="term" value="F:RNA binding"/>
    <property type="evidence" value="ECO:0007669"/>
    <property type="project" value="UniProtKB-UniRule"/>
</dbReference>
<feature type="compositionally biased region" description="Basic and acidic residues" evidence="4">
    <location>
        <begin position="455"/>
        <end position="482"/>
    </location>
</feature>
<feature type="compositionally biased region" description="Basic and acidic residues" evidence="4">
    <location>
        <begin position="502"/>
        <end position="513"/>
    </location>
</feature>
<dbReference type="SMART" id="SM00981">
    <property type="entry name" value="THUMP"/>
    <property type="match status" value="1"/>
</dbReference>
<dbReference type="PROSITE" id="PS01261">
    <property type="entry name" value="UPF0020"/>
    <property type="match status" value="1"/>
</dbReference>
<dbReference type="EMBL" id="DVMS01000140">
    <property type="protein sequence ID" value="HIU38977.1"/>
    <property type="molecule type" value="Genomic_DNA"/>
</dbReference>
<keyword evidence="1 6" id="KW-0489">Methyltransferase</keyword>
<evidence type="ECO:0000313" key="7">
    <source>
        <dbReference type="Proteomes" id="UP000824076"/>
    </source>
</evidence>
<feature type="region of interest" description="Disordered" evidence="4">
    <location>
        <begin position="390"/>
        <end position="482"/>
    </location>
</feature>
<evidence type="ECO:0000256" key="1">
    <source>
        <dbReference type="ARBA" id="ARBA00022603"/>
    </source>
</evidence>
<dbReference type="InterPro" id="IPR002052">
    <property type="entry name" value="DNA_methylase_N6_adenine_CS"/>
</dbReference>
<dbReference type="PROSITE" id="PS00092">
    <property type="entry name" value="N6_MTASE"/>
    <property type="match status" value="1"/>
</dbReference>
<dbReference type="InterPro" id="IPR054170">
    <property type="entry name" value="RlmL_1st"/>
</dbReference>
<dbReference type="Gene3D" id="3.30.2130.30">
    <property type="match status" value="1"/>
</dbReference>
<evidence type="ECO:0000256" key="4">
    <source>
        <dbReference type="SAM" id="MobiDB-lite"/>
    </source>
</evidence>
<dbReference type="GO" id="GO:0008990">
    <property type="term" value="F:rRNA (guanine-N2-)-methyltransferase activity"/>
    <property type="evidence" value="ECO:0007669"/>
    <property type="project" value="TreeGrafter"/>
</dbReference>
<dbReference type="PANTHER" id="PTHR47313:SF1">
    <property type="entry name" value="RIBOSOMAL RNA LARGE SUBUNIT METHYLTRANSFERASE K_L"/>
    <property type="match status" value="1"/>
</dbReference>
<protein>
    <submittedName>
        <fullName evidence="6">RNA methyltransferase</fullName>
    </submittedName>
</protein>
<organism evidence="6 7">
    <name type="scientific">Candidatus Limisoma intestinavium</name>
    <dbReference type="NCBI Taxonomy" id="2840856"/>
    <lineage>
        <taxon>Bacteria</taxon>
        <taxon>Pseudomonadati</taxon>
        <taxon>Bacteroidota</taxon>
        <taxon>Bacteroidia</taxon>
        <taxon>Bacteroidales</taxon>
        <taxon>Candidatus Limisoma</taxon>
    </lineage>
</organism>
<feature type="domain" description="THUMP" evidence="5">
    <location>
        <begin position="46"/>
        <end position="157"/>
    </location>
</feature>
<dbReference type="Pfam" id="PF01170">
    <property type="entry name" value="UPF0020"/>
    <property type="match status" value="1"/>
</dbReference>
<feature type="region of interest" description="Disordered" evidence="4">
    <location>
        <begin position="502"/>
        <end position="534"/>
    </location>
</feature>
<dbReference type="InterPro" id="IPR053943">
    <property type="entry name" value="RlmKL-like_Mtase_CS"/>
</dbReference>
<dbReference type="Proteomes" id="UP000824076">
    <property type="component" value="Unassembled WGS sequence"/>
</dbReference>
<comment type="caution">
    <text evidence="6">The sequence shown here is derived from an EMBL/GenBank/DDBJ whole genome shotgun (WGS) entry which is preliminary data.</text>
</comment>
<dbReference type="Gene3D" id="3.40.50.150">
    <property type="entry name" value="Vaccinia Virus protein VP39"/>
    <property type="match status" value="1"/>
</dbReference>
<name>A0A9D1IMV0_9BACT</name>
<feature type="compositionally biased region" description="Basic and acidic residues" evidence="4">
    <location>
        <begin position="425"/>
        <end position="447"/>
    </location>
</feature>
<dbReference type="SUPFAM" id="SSF53335">
    <property type="entry name" value="S-adenosyl-L-methionine-dependent methyltransferases"/>
    <property type="match status" value="1"/>
</dbReference>
<dbReference type="Pfam" id="PF02926">
    <property type="entry name" value="THUMP"/>
    <property type="match status" value="1"/>
</dbReference>
<sequence length="534" mass="62691">MEENMELVAKTFQGLEDVLAEELRRLGAEDIRQGTRMVAFKGDKAMMYKANFCCRTALRILKQIHTFHASDADALYEEAKKFEWEKLLSPEKTFAIDSVVYSEEFRHSKFVTYRVKDAIADYFTEKYGRRPSIRITNPDIRLNVHIYRDEVTLSLDSSGESLHLRGYRVDQTEAPINEVLAAGLILKTGWDGNSNFIDPMCGSGTFLIEAALIARNINPGIFRSNFAFEKWPDFDQSLFESIYNDDSGERDFNYKIYGSDISPKAIAITARNIKSAGVGKYIDLKIQPLQDYEEAPQPGILVTNPPYGERLVDEDIDALYEAIGERLKKVFKGYHAWIISNKSEHFDKIGLRPSVRIPVLNGALECEFREYVIFDGSLSEFRKQGRSIRNENFEKKETPARPYRKNEKNARDNREKNGARQWKNQGEKFRGDRDFRRDDDSRWERDRRGVRRERPKNALEEKYHKPYHERMKEERRKPFPHRNEVFDDEKVRRAVRFRRPRLFDESEMENREVKMRHREKKEDTGNNNETSTQQ</sequence>
<dbReference type="GO" id="GO:0070043">
    <property type="term" value="F:rRNA (guanine-N7-)-methyltransferase activity"/>
    <property type="evidence" value="ECO:0007669"/>
    <property type="project" value="TreeGrafter"/>
</dbReference>
<evidence type="ECO:0000256" key="2">
    <source>
        <dbReference type="ARBA" id="ARBA00022679"/>
    </source>
</evidence>
<reference evidence="6" key="1">
    <citation type="submission" date="2020-10" db="EMBL/GenBank/DDBJ databases">
        <authorList>
            <person name="Gilroy R."/>
        </authorList>
    </citation>
    <scope>NUCLEOTIDE SEQUENCE</scope>
    <source>
        <strain evidence="6">17073</strain>
    </source>
</reference>
<dbReference type="AlphaFoldDB" id="A0A9D1IMV0"/>
<evidence type="ECO:0000313" key="6">
    <source>
        <dbReference type="EMBL" id="HIU38977.1"/>
    </source>
</evidence>
<gene>
    <name evidence="6" type="ORF">IAD18_04855</name>
</gene>
<dbReference type="Pfam" id="PF22020">
    <property type="entry name" value="RlmL_1st"/>
    <property type="match status" value="1"/>
</dbReference>
<evidence type="ECO:0000256" key="3">
    <source>
        <dbReference type="PROSITE-ProRule" id="PRU00529"/>
    </source>
</evidence>
<dbReference type="PANTHER" id="PTHR47313">
    <property type="entry name" value="RIBOSOMAL RNA LARGE SUBUNIT METHYLTRANSFERASE K/L"/>
    <property type="match status" value="1"/>
</dbReference>
<dbReference type="PROSITE" id="PS51165">
    <property type="entry name" value="THUMP"/>
    <property type="match status" value="1"/>
</dbReference>
<dbReference type="InterPro" id="IPR029063">
    <property type="entry name" value="SAM-dependent_MTases_sf"/>
</dbReference>
<dbReference type="InterPro" id="IPR004114">
    <property type="entry name" value="THUMP_dom"/>
</dbReference>
<keyword evidence="3" id="KW-0694">RNA-binding</keyword>
<dbReference type="CDD" id="cd11715">
    <property type="entry name" value="THUMP_AdoMetMT"/>
    <property type="match status" value="1"/>
</dbReference>
<dbReference type="SUPFAM" id="SSF143437">
    <property type="entry name" value="THUMP domain-like"/>
    <property type="match status" value="1"/>
</dbReference>
<feature type="compositionally biased region" description="Polar residues" evidence="4">
    <location>
        <begin position="525"/>
        <end position="534"/>
    </location>
</feature>
<reference evidence="6" key="2">
    <citation type="journal article" date="2021" name="PeerJ">
        <title>Extensive microbial diversity within the chicken gut microbiome revealed by metagenomics and culture.</title>
        <authorList>
            <person name="Gilroy R."/>
            <person name="Ravi A."/>
            <person name="Getino M."/>
            <person name="Pursley I."/>
            <person name="Horton D.L."/>
            <person name="Alikhan N.F."/>
            <person name="Baker D."/>
            <person name="Gharbi K."/>
            <person name="Hall N."/>
            <person name="Watson M."/>
            <person name="Adriaenssens E.M."/>
            <person name="Foster-Nyarko E."/>
            <person name="Jarju S."/>
            <person name="Secka A."/>
            <person name="Antonio M."/>
            <person name="Oren A."/>
            <person name="Chaudhuri R.R."/>
            <person name="La Ragione R."/>
            <person name="Hildebrand F."/>
            <person name="Pallen M.J."/>
        </authorList>
    </citation>
    <scope>NUCLEOTIDE SEQUENCE</scope>
    <source>
        <strain evidence="6">17073</strain>
    </source>
</reference>